<dbReference type="EMBL" id="JBBXJM010000002">
    <property type="protein sequence ID" value="KAL1412120.1"/>
    <property type="molecule type" value="Genomic_DNA"/>
</dbReference>
<dbReference type="SMART" id="SM00066">
    <property type="entry name" value="GAL4"/>
    <property type="match status" value="1"/>
</dbReference>
<dbReference type="CDD" id="cd00067">
    <property type="entry name" value="GAL4"/>
    <property type="match status" value="1"/>
</dbReference>
<evidence type="ECO:0000313" key="6">
    <source>
        <dbReference type="Proteomes" id="UP001565368"/>
    </source>
</evidence>
<dbReference type="PANTHER" id="PTHR31668">
    <property type="entry name" value="GLUCOSE TRANSPORT TRANSCRIPTION REGULATOR RGT1-RELATED-RELATED"/>
    <property type="match status" value="1"/>
</dbReference>
<dbReference type="InterPro" id="IPR001138">
    <property type="entry name" value="Zn2Cys6_DnaBD"/>
</dbReference>
<evidence type="ECO:0000256" key="2">
    <source>
        <dbReference type="ARBA" id="ARBA00023242"/>
    </source>
</evidence>
<keyword evidence="6" id="KW-1185">Reference proteome</keyword>
<organism evidence="5 6">
    <name type="scientific">Vanrija albida</name>
    <dbReference type="NCBI Taxonomy" id="181172"/>
    <lineage>
        <taxon>Eukaryota</taxon>
        <taxon>Fungi</taxon>
        <taxon>Dikarya</taxon>
        <taxon>Basidiomycota</taxon>
        <taxon>Agaricomycotina</taxon>
        <taxon>Tremellomycetes</taxon>
        <taxon>Trichosporonales</taxon>
        <taxon>Trichosporonaceae</taxon>
        <taxon>Vanrija</taxon>
    </lineage>
</organism>
<sequence length="562" mass="61528">MPRQDRSRSATPRTGTSTAGAAGTPVKKIPSCDLCRVRKVKCVKEPGAERCDACVAFKQLCVYTRKLRKPGPTSRYERETTPTQQNIDDRGATSASASASVPPAALLSNSVLGPPATAAAGPGHWPSHSATPDGLARFAAPTPGEALFLDSDVDWSWLPIGRMGDEGPSGDTAPPPLFAPPSVETVQTTPGGPTEYTVRARRASKTTRLEEVMPWSTAIRILQAYHAYLYPLMPIMHWPTFLQQLMAREDERNLTWRSYLFALLAYSIIQLPRSALPFLPVSELRVLHQRCFSISCAQQNRSLNNAESIDVATLYCHHIYLASREDMNAANMVLASAIRLAQALSMDNDKAMDVDCIERQVRSRIWWLLYGSDRTAGALNYAPLQISEWDVRVPMPLAVDDELITRAGAFSQPPHTTSVLSGFHYVTRLFSLLGAVLTAYRTLTAIKSPDELTPSAPLLAPQAFAPSSHFQDMLEHILESMPEPLQVGVGERERERRESTGARLGGDGRAGSDAFAICRANLLVTQALARVAIQQYAVARGEDESAYDSVSTQKHLVDMLDS</sequence>
<feature type="compositionally biased region" description="Low complexity" evidence="3">
    <location>
        <begin position="92"/>
        <end position="101"/>
    </location>
</feature>
<keyword evidence="2" id="KW-0539">Nucleus</keyword>
<proteinExistence type="predicted"/>
<keyword evidence="1" id="KW-0479">Metal-binding</keyword>
<feature type="region of interest" description="Disordered" evidence="3">
    <location>
        <begin position="117"/>
        <end position="137"/>
    </location>
</feature>
<dbReference type="InterPro" id="IPR007219">
    <property type="entry name" value="XnlR_reg_dom"/>
</dbReference>
<feature type="region of interest" description="Disordered" evidence="3">
    <location>
        <begin position="1"/>
        <end position="27"/>
    </location>
</feature>
<dbReference type="PROSITE" id="PS50048">
    <property type="entry name" value="ZN2_CY6_FUNGAL_2"/>
    <property type="match status" value="1"/>
</dbReference>
<comment type="caution">
    <text evidence="5">The sequence shown here is derived from an EMBL/GenBank/DDBJ whole genome shotgun (WGS) entry which is preliminary data.</text>
</comment>
<dbReference type="InterPro" id="IPR036864">
    <property type="entry name" value="Zn2-C6_fun-type_DNA-bd_sf"/>
</dbReference>
<evidence type="ECO:0000256" key="1">
    <source>
        <dbReference type="ARBA" id="ARBA00022723"/>
    </source>
</evidence>
<accession>A0ABR3QBM5</accession>
<feature type="region of interest" description="Disordered" evidence="3">
    <location>
        <begin position="70"/>
        <end position="101"/>
    </location>
</feature>
<evidence type="ECO:0000256" key="3">
    <source>
        <dbReference type="SAM" id="MobiDB-lite"/>
    </source>
</evidence>
<dbReference type="InterPro" id="IPR050797">
    <property type="entry name" value="Carb_Metab_Trans_Reg"/>
</dbReference>
<dbReference type="CDD" id="cd12148">
    <property type="entry name" value="fungal_TF_MHR"/>
    <property type="match status" value="1"/>
</dbReference>
<dbReference type="SMART" id="SM00906">
    <property type="entry name" value="Fungal_trans"/>
    <property type="match status" value="1"/>
</dbReference>
<feature type="compositionally biased region" description="Low complexity" evidence="3">
    <location>
        <begin position="9"/>
        <end position="25"/>
    </location>
</feature>
<reference evidence="5 6" key="1">
    <citation type="submission" date="2023-08" db="EMBL/GenBank/DDBJ databases">
        <title>Annotated Genome Sequence of Vanrija albida AlHP1.</title>
        <authorList>
            <person name="Herzog R."/>
        </authorList>
    </citation>
    <scope>NUCLEOTIDE SEQUENCE [LARGE SCALE GENOMIC DNA]</scope>
    <source>
        <strain evidence="5 6">AlHP1</strain>
    </source>
</reference>
<dbReference type="PANTHER" id="PTHR31668:SF30">
    <property type="entry name" value="ZN(II)2CYS6 TRANSCRIPTION FACTOR (EUROFUNG)"/>
    <property type="match status" value="1"/>
</dbReference>
<dbReference type="SUPFAM" id="SSF57701">
    <property type="entry name" value="Zn2/Cys6 DNA-binding domain"/>
    <property type="match status" value="1"/>
</dbReference>
<feature type="region of interest" description="Disordered" evidence="3">
    <location>
        <begin position="486"/>
        <end position="508"/>
    </location>
</feature>
<dbReference type="GeneID" id="95984163"/>
<dbReference type="Proteomes" id="UP001565368">
    <property type="component" value="Unassembled WGS sequence"/>
</dbReference>
<name>A0ABR3QBM5_9TREE</name>
<feature type="compositionally biased region" description="Basic and acidic residues" evidence="3">
    <location>
        <begin position="490"/>
        <end position="500"/>
    </location>
</feature>
<evidence type="ECO:0000313" key="5">
    <source>
        <dbReference type="EMBL" id="KAL1412120.1"/>
    </source>
</evidence>
<dbReference type="RefSeq" id="XP_069212064.1">
    <property type="nucleotide sequence ID" value="XM_069351678.1"/>
</dbReference>
<dbReference type="Pfam" id="PF04082">
    <property type="entry name" value="Fungal_trans"/>
    <property type="match status" value="1"/>
</dbReference>
<feature type="domain" description="Zn(2)-C6 fungal-type" evidence="4">
    <location>
        <begin position="31"/>
        <end position="63"/>
    </location>
</feature>
<dbReference type="PROSITE" id="PS00463">
    <property type="entry name" value="ZN2_CY6_FUNGAL_1"/>
    <property type="match status" value="1"/>
</dbReference>
<dbReference type="Gene3D" id="4.10.240.10">
    <property type="entry name" value="Zn(2)-C6 fungal-type DNA-binding domain"/>
    <property type="match status" value="1"/>
</dbReference>
<gene>
    <name evidence="5" type="ORF">Q8F55_003120</name>
</gene>
<protein>
    <recommendedName>
        <fullName evidence="4">Zn(2)-C6 fungal-type domain-containing protein</fullName>
    </recommendedName>
</protein>
<evidence type="ECO:0000259" key="4">
    <source>
        <dbReference type="PROSITE" id="PS50048"/>
    </source>
</evidence>